<dbReference type="AlphaFoldDB" id="A0A814THY3"/>
<evidence type="ECO:0000256" key="2">
    <source>
        <dbReference type="ARBA" id="ARBA00012759"/>
    </source>
</evidence>
<evidence type="ECO:0000256" key="6">
    <source>
        <dbReference type="ARBA" id="ARBA00022807"/>
    </source>
</evidence>
<evidence type="ECO:0000313" key="8">
    <source>
        <dbReference type="EMBL" id="CAF3925571.1"/>
    </source>
</evidence>
<gene>
    <name evidence="7" type="ORF">GPM918_LOCUS21725</name>
    <name evidence="8" type="ORF">SRO942_LOCUS21723</name>
</gene>
<proteinExistence type="predicted"/>
<evidence type="ECO:0000256" key="1">
    <source>
        <dbReference type="ARBA" id="ARBA00000707"/>
    </source>
</evidence>
<reference evidence="7" key="1">
    <citation type="submission" date="2021-02" db="EMBL/GenBank/DDBJ databases">
        <authorList>
            <person name="Nowell W R."/>
        </authorList>
    </citation>
    <scope>NUCLEOTIDE SEQUENCE</scope>
</reference>
<evidence type="ECO:0000313" key="9">
    <source>
        <dbReference type="Proteomes" id="UP000663829"/>
    </source>
</evidence>
<dbReference type="GO" id="GO:0004843">
    <property type="term" value="F:cysteine-type deubiquitinase activity"/>
    <property type="evidence" value="ECO:0007669"/>
    <property type="project" value="UniProtKB-EC"/>
</dbReference>
<evidence type="ECO:0000256" key="5">
    <source>
        <dbReference type="ARBA" id="ARBA00022801"/>
    </source>
</evidence>
<evidence type="ECO:0000313" key="7">
    <source>
        <dbReference type="EMBL" id="CAF1161950.1"/>
    </source>
</evidence>
<keyword evidence="9" id="KW-1185">Reference proteome</keyword>
<dbReference type="EMBL" id="CAJOBC010007242">
    <property type="protein sequence ID" value="CAF3925571.1"/>
    <property type="molecule type" value="Genomic_DNA"/>
</dbReference>
<sequence>MSNFDVAKYLIKMIDKNFDEIVYFYDRNNKIMFVLRNEENISLSTCHADKKKLFVYLDEIHTRGSDLRLPLTARGIVTLGRGMNKDKLMQATTQEISAEIAMINGLKQKDITSKHVPWIIYNTIKTNEKDLHPVMEEKLKYVIKSRSLEYQKDSKIRDIPIQSLIITCH</sequence>
<accession>A0A814THY3</accession>
<dbReference type="EC" id="3.4.19.12" evidence="2"/>
<dbReference type="Proteomes" id="UP000663829">
    <property type="component" value="Unassembled WGS sequence"/>
</dbReference>
<dbReference type="GO" id="GO:0006508">
    <property type="term" value="P:proteolysis"/>
    <property type="evidence" value="ECO:0007669"/>
    <property type="project" value="UniProtKB-KW"/>
</dbReference>
<protein>
    <recommendedName>
        <fullName evidence="2">ubiquitinyl hydrolase 1</fullName>
        <ecNumber evidence="2">3.4.19.12</ecNumber>
    </recommendedName>
</protein>
<dbReference type="PANTHER" id="PTHR13367">
    <property type="entry name" value="UBIQUITIN THIOESTERASE"/>
    <property type="match status" value="1"/>
</dbReference>
<comment type="catalytic activity">
    <reaction evidence="1">
        <text>Thiol-dependent hydrolysis of ester, thioester, amide, peptide and isopeptide bonds formed by the C-terminal Gly of ubiquitin (a 76-residue protein attached to proteins as an intracellular targeting signal).</text>
        <dbReference type="EC" id="3.4.19.12"/>
    </reaction>
</comment>
<keyword evidence="3" id="KW-0645">Protease</keyword>
<evidence type="ECO:0000256" key="4">
    <source>
        <dbReference type="ARBA" id="ARBA00022786"/>
    </source>
</evidence>
<dbReference type="Proteomes" id="UP000681722">
    <property type="component" value="Unassembled WGS sequence"/>
</dbReference>
<keyword evidence="5" id="KW-0378">Hydrolase</keyword>
<keyword evidence="4" id="KW-0833">Ubl conjugation pathway</keyword>
<name>A0A814THY3_9BILA</name>
<evidence type="ECO:0000256" key="3">
    <source>
        <dbReference type="ARBA" id="ARBA00022670"/>
    </source>
</evidence>
<organism evidence="7 9">
    <name type="scientific">Didymodactylos carnosus</name>
    <dbReference type="NCBI Taxonomy" id="1234261"/>
    <lineage>
        <taxon>Eukaryota</taxon>
        <taxon>Metazoa</taxon>
        <taxon>Spiralia</taxon>
        <taxon>Gnathifera</taxon>
        <taxon>Rotifera</taxon>
        <taxon>Eurotatoria</taxon>
        <taxon>Bdelloidea</taxon>
        <taxon>Philodinida</taxon>
        <taxon>Philodinidae</taxon>
        <taxon>Didymodactylos</taxon>
    </lineage>
</organism>
<dbReference type="EMBL" id="CAJNOQ010007242">
    <property type="protein sequence ID" value="CAF1161950.1"/>
    <property type="molecule type" value="Genomic_DNA"/>
</dbReference>
<comment type="caution">
    <text evidence="7">The sequence shown here is derived from an EMBL/GenBank/DDBJ whole genome shotgun (WGS) entry which is preliminary data.</text>
</comment>
<keyword evidence="6" id="KW-0788">Thiol protease</keyword>
<dbReference type="InterPro" id="IPR051346">
    <property type="entry name" value="OTU_Deubiquitinase"/>
</dbReference>
<dbReference type="OrthoDB" id="10054352at2759"/>